<proteinExistence type="predicted"/>
<evidence type="ECO:0000313" key="2">
    <source>
        <dbReference type="Proteomes" id="UP000042997"/>
    </source>
</evidence>
<dbReference type="Proteomes" id="UP000042997">
    <property type="component" value="Unassembled WGS sequence"/>
</dbReference>
<sequence>MLASTVQFSNNTQQPILGKEEPFPFPVIVADRTLACSLRTQQCTDITPRILLCEKDSDEGWLSAFHP</sequence>
<name>A0A098BQM5_9NOCA</name>
<reference evidence="1 2" key="1">
    <citation type="journal article" date="2014" name="Genome Announc.">
        <title>Draft Genome Sequence of Propane- and Butane-Oxidizing Actinobacterium Rhodococcus ruber IEGM 231.</title>
        <authorList>
            <person name="Ivshina I.B."/>
            <person name="Kuyukina M.S."/>
            <person name="Krivoruchko A.V."/>
            <person name="Barbe V."/>
            <person name="Fischer C."/>
        </authorList>
    </citation>
    <scope>NUCLEOTIDE SEQUENCE [LARGE SCALE GENOMIC DNA]</scope>
</reference>
<dbReference type="EMBL" id="CCSD01000086">
    <property type="protein sequence ID" value="CDZ90522.1"/>
    <property type="molecule type" value="Genomic_DNA"/>
</dbReference>
<gene>
    <name evidence="1" type="ORF">RHRU231_720040</name>
</gene>
<protein>
    <submittedName>
        <fullName evidence="1">Uncharacterized protein</fullName>
    </submittedName>
</protein>
<accession>A0A098BQM5</accession>
<dbReference type="AlphaFoldDB" id="A0A098BQM5"/>
<organism evidence="1 2">
    <name type="scientific">Rhodococcus ruber</name>
    <dbReference type="NCBI Taxonomy" id="1830"/>
    <lineage>
        <taxon>Bacteria</taxon>
        <taxon>Bacillati</taxon>
        <taxon>Actinomycetota</taxon>
        <taxon>Actinomycetes</taxon>
        <taxon>Mycobacteriales</taxon>
        <taxon>Nocardiaceae</taxon>
        <taxon>Rhodococcus</taxon>
    </lineage>
</organism>
<evidence type="ECO:0000313" key="1">
    <source>
        <dbReference type="EMBL" id="CDZ90522.1"/>
    </source>
</evidence>